<dbReference type="PROSITE" id="PS50089">
    <property type="entry name" value="ZF_RING_2"/>
    <property type="match status" value="1"/>
</dbReference>
<dbReference type="Pfam" id="PF01485">
    <property type="entry name" value="IBR"/>
    <property type="match status" value="1"/>
</dbReference>
<dbReference type="GO" id="GO:0003723">
    <property type="term" value="F:RNA binding"/>
    <property type="evidence" value="ECO:0007669"/>
    <property type="project" value="UniProtKB-UniRule"/>
</dbReference>
<evidence type="ECO:0000256" key="6">
    <source>
        <dbReference type="ARBA" id="ARBA00022786"/>
    </source>
</evidence>
<accession>A0A0C3DI42</accession>
<dbReference type="SMART" id="SM00184">
    <property type="entry name" value="RING"/>
    <property type="match status" value="2"/>
</dbReference>
<feature type="domain" description="RING-type" evidence="10">
    <location>
        <begin position="518"/>
        <end position="559"/>
    </location>
</feature>
<evidence type="ECO:0000256" key="9">
    <source>
        <dbReference type="PROSITE-ProRule" id="PRU00176"/>
    </source>
</evidence>
<keyword evidence="5 8" id="KW-0863">Zinc-finger</keyword>
<dbReference type="CDD" id="cd00590">
    <property type="entry name" value="RRM_SF"/>
    <property type="match status" value="2"/>
</dbReference>
<dbReference type="PROSITE" id="PS50102">
    <property type="entry name" value="RRM"/>
    <property type="match status" value="1"/>
</dbReference>
<dbReference type="Pfam" id="PF00097">
    <property type="entry name" value="zf-C3HC4"/>
    <property type="match status" value="1"/>
</dbReference>
<dbReference type="GO" id="GO:0097039">
    <property type="term" value="P:protein linear polyubiquitination"/>
    <property type="evidence" value="ECO:0007669"/>
    <property type="project" value="TreeGrafter"/>
</dbReference>
<dbReference type="EMBL" id="KN822128">
    <property type="protein sequence ID" value="KIM55721.1"/>
    <property type="molecule type" value="Genomic_DNA"/>
</dbReference>
<evidence type="ECO:0000259" key="10">
    <source>
        <dbReference type="PROSITE" id="PS50089"/>
    </source>
</evidence>
<dbReference type="SUPFAM" id="SSF57850">
    <property type="entry name" value="RING/U-box"/>
    <property type="match status" value="2"/>
</dbReference>
<dbReference type="STRING" id="1036808.A0A0C3DI42"/>
<evidence type="ECO:0000256" key="8">
    <source>
        <dbReference type="PROSITE-ProRule" id="PRU00175"/>
    </source>
</evidence>
<dbReference type="Pfam" id="PF22191">
    <property type="entry name" value="IBR_1"/>
    <property type="match status" value="1"/>
</dbReference>
<evidence type="ECO:0000259" key="11">
    <source>
        <dbReference type="PROSITE" id="PS50102"/>
    </source>
</evidence>
<evidence type="ECO:0008006" key="15">
    <source>
        <dbReference type="Google" id="ProtNLM"/>
    </source>
</evidence>
<dbReference type="OrthoDB" id="10009520at2759"/>
<evidence type="ECO:0000259" key="12">
    <source>
        <dbReference type="PROSITE" id="PS51873"/>
    </source>
</evidence>
<name>A0A0C3DI42_9AGAM</name>
<dbReference type="Gene3D" id="3.30.70.330">
    <property type="match status" value="1"/>
</dbReference>
<gene>
    <name evidence="13" type="ORF">SCLCIDRAFT_134011</name>
</gene>
<dbReference type="GO" id="GO:0008270">
    <property type="term" value="F:zinc ion binding"/>
    <property type="evidence" value="ECO:0007669"/>
    <property type="project" value="UniProtKB-KW"/>
</dbReference>
<dbReference type="InterPro" id="IPR018957">
    <property type="entry name" value="Znf_C3HC4_RING-type"/>
</dbReference>
<dbReference type="Gene3D" id="1.20.120.1750">
    <property type="match status" value="1"/>
</dbReference>
<dbReference type="PROSITE" id="PS51873">
    <property type="entry name" value="TRIAD"/>
    <property type="match status" value="1"/>
</dbReference>
<dbReference type="InterPro" id="IPR001841">
    <property type="entry name" value="Znf_RING"/>
</dbReference>
<evidence type="ECO:0000256" key="7">
    <source>
        <dbReference type="ARBA" id="ARBA00022833"/>
    </source>
</evidence>
<dbReference type="GO" id="GO:0043130">
    <property type="term" value="F:ubiquitin binding"/>
    <property type="evidence" value="ECO:0007669"/>
    <property type="project" value="TreeGrafter"/>
</dbReference>
<dbReference type="GO" id="GO:0000151">
    <property type="term" value="C:ubiquitin ligase complex"/>
    <property type="evidence" value="ECO:0007669"/>
    <property type="project" value="TreeGrafter"/>
</dbReference>
<feature type="domain" description="RRM" evidence="11">
    <location>
        <begin position="51"/>
        <end position="127"/>
    </location>
</feature>
<dbReference type="PROSITE" id="PS00028">
    <property type="entry name" value="ZINC_FINGER_C2H2_1"/>
    <property type="match status" value="1"/>
</dbReference>
<evidence type="ECO:0000256" key="2">
    <source>
        <dbReference type="ARBA" id="ARBA00022679"/>
    </source>
</evidence>
<dbReference type="PANTHER" id="PTHR22770">
    <property type="entry name" value="UBIQUITIN CONJUGATING ENZYME 7 INTERACTING PROTEIN-RELATED"/>
    <property type="match status" value="1"/>
</dbReference>
<evidence type="ECO:0000313" key="14">
    <source>
        <dbReference type="Proteomes" id="UP000053989"/>
    </source>
</evidence>
<keyword evidence="9" id="KW-0694">RNA-binding</keyword>
<reference evidence="13 14" key="1">
    <citation type="submission" date="2014-04" db="EMBL/GenBank/DDBJ databases">
        <authorList>
            <consortium name="DOE Joint Genome Institute"/>
            <person name="Kuo A."/>
            <person name="Kohler A."/>
            <person name="Nagy L.G."/>
            <person name="Floudas D."/>
            <person name="Copeland A."/>
            <person name="Barry K.W."/>
            <person name="Cichocki N."/>
            <person name="Veneault-Fourrey C."/>
            <person name="LaButti K."/>
            <person name="Lindquist E.A."/>
            <person name="Lipzen A."/>
            <person name="Lundell T."/>
            <person name="Morin E."/>
            <person name="Murat C."/>
            <person name="Sun H."/>
            <person name="Tunlid A."/>
            <person name="Henrissat B."/>
            <person name="Grigoriev I.V."/>
            <person name="Hibbett D.S."/>
            <person name="Martin F."/>
            <person name="Nordberg H.P."/>
            <person name="Cantor M.N."/>
            <person name="Hua S.X."/>
        </authorList>
    </citation>
    <scope>NUCLEOTIDE SEQUENCE [LARGE SCALE GENOMIC DNA]</scope>
    <source>
        <strain evidence="13 14">Foug A</strain>
    </source>
</reference>
<dbReference type="CDD" id="cd22585">
    <property type="entry name" value="Rcat_RBR_DEAH12-like"/>
    <property type="match status" value="1"/>
</dbReference>
<dbReference type="SMART" id="SM00360">
    <property type="entry name" value="RRM"/>
    <property type="match status" value="2"/>
</dbReference>
<dbReference type="AlphaFoldDB" id="A0A0C3DI42"/>
<evidence type="ECO:0000256" key="1">
    <source>
        <dbReference type="ARBA" id="ARBA00004906"/>
    </source>
</evidence>
<dbReference type="InterPro" id="IPR051628">
    <property type="entry name" value="LUBAC_E3_Ligases"/>
</dbReference>
<feature type="domain" description="RING-type" evidence="12">
    <location>
        <begin position="514"/>
        <end position="724"/>
    </location>
</feature>
<evidence type="ECO:0000256" key="4">
    <source>
        <dbReference type="ARBA" id="ARBA00022737"/>
    </source>
</evidence>
<sequence>MFFKKGDAVVNPAAPSRPPEPLFTTTIADHIKVKFGRGFDVQEVTTGFESRWVYLGNVKTDVQKDAISQLLEKYGLVDQLNVPEAPMRRSMTVKAQFSSPSEAIKAATELNGYDFHGQPLTARVSINNSSRGTTTIDDTGVHVTWQLPHRMGYAGYATLKEAKAAMEVACATPIYNSIVTADLYDGLPAVGAYNVVLRHLPAQTTEKDIRRLGDAESIMLERPNYISLERATQKIQSMLEECGTIISFDVLPPPYSHGLVKAWVKFSTYAEARAAQDYLDNKDLPFLGRTLLYVRHVLSMSHTFPYPVYNKLREDIAWLRTSWSQRYGPGITLSARGNVKGLAEGPVFIRLSCEDATLLSHLKYEFEQLMRGETVIFDKKPIWDDFLISSAGTSFLDWLHQQYPGLEIQLHRTRRVVTVLGSLARRHQAKQEIIRKLVDVKSLQQWHIPFTGKSLGLFLSEDLLRLQVNLGAGNCFFDFPKRSLVVRGNEETFHIACKAVQDAQDRRGTESYTSDAICPVCLDEAAVPTSLPCGHQWCRGCLMGYLAAAVDNKTFPLRCLGDDARCTEPIPLSLSRELLAANDFDAVLEAAFWTYVHGRPDEFHNCPAPDCTQIYRPAPRNTILQCPSCLARICPACHIEYHDGLTCEERDVADDKLFAEWRSTHDVKSCPVCRIPIERSEGCNHMTCTRCQSHICWQCLAIFPKGDGIYDHMRLTHGTIGGLF</sequence>
<dbReference type="InterPro" id="IPR044066">
    <property type="entry name" value="TRIAD_supradom"/>
</dbReference>
<keyword evidence="4" id="KW-0677">Repeat</keyword>
<dbReference type="InterPro" id="IPR013087">
    <property type="entry name" value="Znf_C2H2_type"/>
</dbReference>
<dbReference type="InterPro" id="IPR002867">
    <property type="entry name" value="IBR_dom"/>
</dbReference>
<dbReference type="InterPro" id="IPR013083">
    <property type="entry name" value="Znf_RING/FYVE/PHD"/>
</dbReference>
<dbReference type="InterPro" id="IPR000504">
    <property type="entry name" value="RRM_dom"/>
</dbReference>
<dbReference type="SUPFAM" id="SSF54928">
    <property type="entry name" value="RNA-binding domain, RBD"/>
    <property type="match status" value="2"/>
</dbReference>
<comment type="pathway">
    <text evidence="1">Protein modification; protein ubiquitination.</text>
</comment>
<dbReference type="PANTHER" id="PTHR22770:SF13">
    <property type="entry name" value="RING-TYPE DOMAIN-CONTAINING PROTEIN"/>
    <property type="match status" value="1"/>
</dbReference>
<dbReference type="InterPro" id="IPR035979">
    <property type="entry name" value="RBD_domain_sf"/>
</dbReference>
<organism evidence="13 14">
    <name type="scientific">Scleroderma citrinum Foug A</name>
    <dbReference type="NCBI Taxonomy" id="1036808"/>
    <lineage>
        <taxon>Eukaryota</taxon>
        <taxon>Fungi</taxon>
        <taxon>Dikarya</taxon>
        <taxon>Basidiomycota</taxon>
        <taxon>Agaricomycotina</taxon>
        <taxon>Agaricomycetes</taxon>
        <taxon>Agaricomycetidae</taxon>
        <taxon>Boletales</taxon>
        <taxon>Sclerodermatineae</taxon>
        <taxon>Sclerodermataceae</taxon>
        <taxon>Scleroderma</taxon>
    </lineage>
</organism>
<proteinExistence type="predicted"/>
<keyword evidence="14" id="KW-1185">Reference proteome</keyword>
<dbReference type="Gene3D" id="3.30.40.10">
    <property type="entry name" value="Zinc/RING finger domain, C3HC4 (zinc finger)"/>
    <property type="match status" value="1"/>
</dbReference>
<keyword evidence="6" id="KW-0833">Ubl conjugation pathway</keyword>
<evidence type="ECO:0000313" key="13">
    <source>
        <dbReference type="EMBL" id="KIM55721.1"/>
    </source>
</evidence>
<protein>
    <recommendedName>
        <fullName evidence="15">RING-type domain-containing protein</fullName>
    </recommendedName>
</protein>
<keyword evidence="3" id="KW-0479">Metal-binding</keyword>
<evidence type="ECO:0000256" key="5">
    <source>
        <dbReference type="ARBA" id="ARBA00022771"/>
    </source>
</evidence>
<keyword evidence="2" id="KW-0808">Transferase</keyword>
<dbReference type="GO" id="GO:0043161">
    <property type="term" value="P:proteasome-mediated ubiquitin-dependent protein catabolic process"/>
    <property type="evidence" value="ECO:0007669"/>
    <property type="project" value="TreeGrafter"/>
</dbReference>
<evidence type="ECO:0000256" key="3">
    <source>
        <dbReference type="ARBA" id="ARBA00022723"/>
    </source>
</evidence>
<dbReference type="InterPro" id="IPR012677">
    <property type="entry name" value="Nucleotide-bd_a/b_plait_sf"/>
</dbReference>
<dbReference type="InParanoid" id="A0A0C3DI42"/>
<dbReference type="CDD" id="cd20335">
    <property type="entry name" value="BRcat_RBR"/>
    <property type="match status" value="1"/>
</dbReference>
<dbReference type="Proteomes" id="UP000053989">
    <property type="component" value="Unassembled WGS sequence"/>
</dbReference>
<reference evidence="14" key="2">
    <citation type="submission" date="2015-01" db="EMBL/GenBank/DDBJ databases">
        <title>Evolutionary Origins and Diversification of the Mycorrhizal Mutualists.</title>
        <authorList>
            <consortium name="DOE Joint Genome Institute"/>
            <consortium name="Mycorrhizal Genomics Consortium"/>
            <person name="Kohler A."/>
            <person name="Kuo A."/>
            <person name="Nagy L.G."/>
            <person name="Floudas D."/>
            <person name="Copeland A."/>
            <person name="Barry K.W."/>
            <person name="Cichocki N."/>
            <person name="Veneault-Fourrey C."/>
            <person name="LaButti K."/>
            <person name="Lindquist E.A."/>
            <person name="Lipzen A."/>
            <person name="Lundell T."/>
            <person name="Morin E."/>
            <person name="Murat C."/>
            <person name="Riley R."/>
            <person name="Ohm R."/>
            <person name="Sun H."/>
            <person name="Tunlid A."/>
            <person name="Henrissat B."/>
            <person name="Grigoriev I.V."/>
            <person name="Hibbett D.S."/>
            <person name="Martin F."/>
        </authorList>
    </citation>
    <scope>NUCLEOTIDE SEQUENCE [LARGE SCALE GENOMIC DNA]</scope>
    <source>
        <strain evidence="14">Foug A</strain>
    </source>
</reference>
<dbReference type="HOGENOM" id="CLU_004235_1_0_1"/>
<dbReference type="GO" id="GO:0004842">
    <property type="term" value="F:ubiquitin-protein transferase activity"/>
    <property type="evidence" value="ECO:0007669"/>
    <property type="project" value="TreeGrafter"/>
</dbReference>
<keyword evidence="7" id="KW-0862">Zinc</keyword>
<dbReference type="Pfam" id="PF00076">
    <property type="entry name" value="RRM_1"/>
    <property type="match status" value="1"/>
</dbReference>